<dbReference type="GO" id="GO:0016628">
    <property type="term" value="F:oxidoreductase activity, acting on the CH-CH group of donors, NAD or NADP as acceptor"/>
    <property type="evidence" value="ECO:0007669"/>
    <property type="project" value="InterPro"/>
</dbReference>
<dbReference type="InterPro" id="IPR020843">
    <property type="entry name" value="ER"/>
</dbReference>
<reference evidence="3 4" key="1">
    <citation type="submission" date="2020-07" db="EMBL/GenBank/DDBJ databases">
        <title>Genomic Encyclopedia of Type Strains, Phase IV (KMG-IV): sequencing the most valuable type-strain genomes for metagenomic binning, comparative biology and taxonomic classification.</title>
        <authorList>
            <person name="Goeker M."/>
        </authorList>
    </citation>
    <scope>NUCLEOTIDE SEQUENCE [LARGE SCALE GENOMIC DNA]</scope>
    <source>
        <strain evidence="3 4">DSM 29043</strain>
    </source>
</reference>
<keyword evidence="4" id="KW-1185">Reference proteome</keyword>
<dbReference type="PANTHER" id="PTHR43205">
    <property type="entry name" value="PROSTAGLANDIN REDUCTASE"/>
    <property type="match status" value="1"/>
</dbReference>
<accession>A0A7Y9XV37</accession>
<protein>
    <recommendedName>
        <fullName evidence="2">Enoyl reductase (ER) domain-containing protein</fullName>
    </recommendedName>
</protein>
<dbReference type="AlphaFoldDB" id="A0A7Y9XV37"/>
<dbReference type="SMART" id="SM00829">
    <property type="entry name" value="PKS_ER"/>
    <property type="match status" value="1"/>
</dbReference>
<comment type="caution">
    <text evidence="3">The sequence shown here is derived from an EMBL/GenBank/DDBJ whole genome shotgun (WGS) entry which is preliminary data.</text>
</comment>
<keyword evidence="1" id="KW-0560">Oxidoreductase</keyword>
<organism evidence="3 4">
    <name type="scientific">Novosphingobium marinum</name>
    <dbReference type="NCBI Taxonomy" id="1514948"/>
    <lineage>
        <taxon>Bacteria</taxon>
        <taxon>Pseudomonadati</taxon>
        <taxon>Pseudomonadota</taxon>
        <taxon>Alphaproteobacteria</taxon>
        <taxon>Sphingomonadales</taxon>
        <taxon>Sphingomonadaceae</taxon>
        <taxon>Novosphingobium</taxon>
    </lineage>
</organism>
<dbReference type="InterPro" id="IPR041694">
    <property type="entry name" value="ADH_N_2"/>
</dbReference>
<dbReference type="Proteomes" id="UP000522081">
    <property type="component" value="Unassembled WGS sequence"/>
</dbReference>
<dbReference type="RefSeq" id="WP_179405694.1">
    <property type="nucleotide sequence ID" value="NZ_BMGF01000001.1"/>
</dbReference>
<dbReference type="InterPro" id="IPR036291">
    <property type="entry name" value="NAD(P)-bd_dom_sf"/>
</dbReference>
<dbReference type="CDD" id="cd05288">
    <property type="entry name" value="PGDH"/>
    <property type="match status" value="1"/>
</dbReference>
<dbReference type="FunFam" id="3.40.50.720:FF:000121">
    <property type="entry name" value="Prostaglandin reductase 2"/>
    <property type="match status" value="1"/>
</dbReference>
<gene>
    <name evidence="3" type="ORF">FHS75_000023</name>
</gene>
<dbReference type="PANTHER" id="PTHR43205:SF7">
    <property type="entry name" value="PROSTAGLANDIN REDUCTASE 1"/>
    <property type="match status" value="1"/>
</dbReference>
<proteinExistence type="predicted"/>
<name>A0A7Y9XV37_9SPHN</name>
<dbReference type="Gene3D" id="3.40.50.720">
    <property type="entry name" value="NAD(P)-binding Rossmann-like Domain"/>
    <property type="match status" value="1"/>
</dbReference>
<dbReference type="Pfam" id="PF00107">
    <property type="entry name" value="ADH_zinc_N"/>
    <property type="match status" value="1"/>
</dbReference>
<dbReference type="SUPFAM" id="SSF51735">
    <property type="entry name" value="NAD(P)-binding Rossmann-fold domains"/>
    <property type="match status" value="1"/>
</dbReference>
<dbReference type="InterPro" id="IPR011032">
    <property type="entry name" value="GroES-like_sf"/>
</dbReference>
<evidence type="ECO:0000313" key="4">
    <source>
        <dbReference type="Proteomes" id="UP000522081"/>
    </source>
</evidence>
<evidence type="ECO:0000313" key="3">
    <source>
        <dbReference type="EMBL" id="NYH93718.1"/>
    </source>
</evidence>
<dbReference type="SUPFAM" id="SSF50129">
    <property type="entry name" value="GroES-like"/>
    <property type="match status" value="1"/>
</dbReference>
<dbReference type="Gene3D" id="3.90.180.10">
    <property type="entry name" value="Medium-chain alcohol dehydrogenases, catalytic domain"/>
    <property type="match status" value="1"/>
</dbReference>
<dbReference type="Pfam" id="PF16884">
    <property type="entry name" value="ADH_N_2"/>
    <property type="match status" value="1"/>
</dbReference>
<dbReference type="EMBL" id="JACBZF010000001">
    <property type="protein sequence ID" value="NYH93718.1"/>
    <property type="molecule type" value="Genomic_DNA"/>
</dbReference>
<feature type="domain" description="Enoyl reductase (ER)" evidence="2">
    <location>
        <begin position="14"/>
        <end position="333"/>
    </location>
</feature>
<evidence type="ECO:0000259" key="2">
    <source>
        <dbReference type="SMART" id="SM00829"/>
    </source>
</evidence>
<evidence type="ECO:0000256" key="1">
    <source>
        <dbReference type="ARBA" id="ARBA00023002"/>
    </source>
</evidence>
<dbReference type="InterPro" id="IPR045010">
    <property type="entry name" value="MDR_fam"/>
</dbReference>
<sequence>MLNRQVTLKSHVSGVPKEENFEMIETPIPEPGEGEFVIRNLYFSLEPAIRGWLDGKENYFPPIPLGGVVRGPSVGRVVKSNNPDYQPGEVVFALNHWEDYSVLDSEAILLQKLHPKGDTPLSYYIGPLGGSGTTAYVGLHDIGHVKEGQTVVVSAGAGATGSMVGQIAKQRGCTVIGIVGSDDKVKLITEELGFDHGINYKTTDKLSDAVMKLAPEGVDIYYDNVGGPTLNEMLLTMKVQSRIVCCGMIADYNDTDNPNPITNLWEVVARQLTMQGFLLHFYSEKVPAALDQLEKWIAEGKIKVMEHITHGIANTPKAYGELMSGKTTGKALVQLDLPEENG</sequence>
<dbReference type="InterPro" id="IPR013149">
    <property type="entry name" value="ADH-like_C"/>
</dbReference>